<proteinExistence type="predicted"/>
<evidence type="ECO:0000313" key="3">
    <source>
        <dbReference type="Proteomes" id="UP000273828"/>
    </source>
</evidence>
<organism evidence="2 3">
    <name type="scientific">Natrarchaeobius halalkaliphilus</name>
    <dbReference type="NCBI Taxonomy" id="1679091"/>
    <lineage>
        <taxon>Archaea</taxon>
        <taxon>Methanobacteriati</taxon>
        <taxon>Methanobacteriota</taxon>
        <taxon>Stenosarchaea group</taxon>
        <taxon>Halobacteria</taxon>
        <taxon>Halobacteriales</taxon>
        <taxon>Natrialbaceae</taxon>
        <taxon>Natrarchaeobius</taxon>
    </lineage>
</organism>
<keyword evidence="3" id="KW-1185">Reference proteome</keyword>
<accession>A0A3N6LKE7</accession>
<dbReference type="OrthoDB" id="271604at2157"/>
<name>A0A3N6LKE7_9EURY</name>
<evidence type="ECO:0000313" key="2">
    <source>
        <dbReference type="EMBL" id="RQG89263.1"/>
    </source>
</evidence>
<comment type="caution">
    <text evidence="2">The sequence shown here is derived from an EMBL/GenBank/DDBJ whole genome shotgun (WGS) entry which is preliminary data.</text>
</comment>
<gene>
    <name evidence="2" type="ORF">EA462_10485</name>
</gene>
<dbReference type="Pfam" id="PF18545">
    <property type="entry name" value="HalOD1"/>
    <property type="match status" value="1"/>
</dbReference>
<evidence type="ECO:0000259" key="1">
    <source>
        <dbReference type="Pfam" id="PF18545"/>
    </source>
</evidence>
<protein>
    <recommendedName>
        <fullName evidence="1">Halobacterial output domain-containing protein</fullName>
    </recommendedName>
</protein>
<dbReference type="Proteomes" id="UP000273828">
    <property type="component" value="Unassembled WGS sequence"/>
</dbReference>
<reference evidence="2 3" key="1">
    <citation type="submission" date="2018-10" db="EMBL/GenBank/DDBJ databases">
        <title>Natrarchaeobius chitinivorans gen. nov., sp. nov., and Natrarchaeobius haloalkaliphilus sp. nov., alkaliphilic, chitin-utilizing haloarchaea from hypersaline alkaline lakes.</title>
        <authorList>
            <person name="Sorokin D.Y."/>
            <person name="Elcheninov A.G."/>
            <person name="Kostrikina N.A."/>
            <person name="Bale N.J."/>
            <person name="Sinninghe Damste J.S."/>
            <person name="Khijniak T.V."/>
            <person name="Kublanov I.V."/>
            <person name="Toshchakov S.V."/>
        </authorList>
    </citation>
    <scope>NUCLEOTIDE SEQUENCE [LARGE SCALE GENOMIC DNA]</scope>
    <source>
        <strain evidence="2 3">AArcht-Sl</strain>
    </source>
</reference>
<dbReference type="InterPro" id="IPR040624">
    <property type="entry name" value="HalOD1"/>
</dbReference>
<sequence>MSLAIVDAVATRRGVDPLSLPPLYRYVDPDALDRLITDVPRSATPFRLEFTYDGHDVVVERAADLTVAVDGSTVDDGASSFNTDG</sequence>
<feature type="domain" description="Halobacterial output" evidence="1">
    <location>
        <begin position="2"/>
        <end position="67"/>
    </location>
</feature>
<dbReference type="AlphaFoldDB" id="A0A3N6LKE7"/>
<dbReference type="EMBL" id="REFY01000004">
    <property type="protein sequence ID" value="RQG89263.1"/>
    <property type="molecule type" value="Genomic_DNA"/>
</dbReference>